<keyword evidence="1" id="KW-1133">Transmembrane helix</keyword>
<feature type="transmembrane region" description="Helical" evidence="1">
    <location>
        <begin position="12"/>
        <end position="39"/>
    </location>
</feature>
<dbReference type="EMBL" id="WKJL01000006">
    <property type="protein sequence ID" value="MRW84590.1"/>
    <property type="molecule type" value="Genomic_DNA"/>
</dbReference>
<evidence type="ECO:0000313" key="3">
    <source>
        <dbReference type="Proteomes" id="UP000439986"/>
    </source>
</evidence>
<keyword evidence="1" id="KW-0812">Transmembrane</keyword>
<dbReference type="AlphaFoldDB" id="A0A844DAC4"/>
<keyword evidence="3" id="KW-1185">Reference proteome</keyword>
<organism evidence="2 3">
    <name type="scientific">Duganella aquatilis</name>
    <dbReference type="NCBI Taxonomy" id="2666082"/>
    <lineage>
        <taxon>Bacteria</taxon>
        <taxon>Pseudomonadati</taxon>
        <taxon>Pseudomonadota</taxon>
        <taxon>Betaproteobacteria</taxon>
        <taxon>Burkholderiales</taxon>
        <taxon>Oxalobacteraceae</taxon>
        <taxon>Telluria group</taxon>
        <taxon>Duganella</taxon>
    </lineage>
</organism>
<proteinExistence type="predicted"/>
<evidence type="ECO:0008006" key="4">
    <source>
        <dbReference type="Google" id="ProtNLM"/>
    </source>
</evidence>
<evidence type="ECO:0000256" key="1">
    <source>
        <dbReference type="SAM" id="Phobius"/>
    </source>
</evidence>
<protein>
    <recommendedName>
        <fullName evidence="4">Pilus assembly protein</fullName>
    </recommendedName>
</protein>
<name>A0A844DAC4_9BURK</name>
<keyword evidence="1" id="KW-0472">Membrane</keyword>
<evidence type="ECO:0000313" key="2">
    <source>
        <dbReference type="EMBL" id="MRW84590.1"/>
    </source>
</evidence>
<reference evidence="2 3" key="1">
    <citation type="submission" date="2019-11" db="EMBL/GenBank/DDBJ databases">
        <title>Novel species isolated from a subtropical stream in China.</title>
        <authorList>
            <person name="Lu H."/>
        </authorList>
    </citation>
    <scope>NUCLEOTIDE SEQUENCE [LARGE SCALE GENOMIC DNA]</scope>
    <source>
        <strain evidence="2 3">FT26W</strain>
    </source>
</reference>
<accession>A0A844DAC4</accession>
<dbReference type="Proteomes" id="UP000439986">
    <property type="component" value="Unassembled WGS sequence"/>
</dbReference>
<comment type="caution">
    <text evidence="2">The sequence shown here is derived from an EMBL/GenBank/DDBJ whole genome shotgun (WGS) entry which is preliminary data.</text>
</comment>
<sequence>MKPHRRAARRGSVLIELSLALPALCLIMLNLIFVGVVLFNYEMGLKAAHDAASYLASAEQRDMKNSAAVGGHVAVARAIVAEELQLLSLGPYPPSITVSCNMATCSGYSVPSTVSVTIEMRVVPSSLIPLSSLFFSEGITLTAVSTLRYIGT</sequence>
<dbReference type="RefSeq" id="WP_154357647.1">
    <property type="nucleotide sequence ID" value="NZ_WKJL01000006.1"/>
</dbReference>
<gene>
    <name evidence="2" type="ORF">GJ698_10885</name>
</gene>